<comment type="similarity">
    <text evidence="1">Belongs to the HdrC family.</text>
</comment>
<accession>A0A9Y1FLR1</accession>
<dbReference type="PANTHER" id="PTHR43255">
    <property type="entry name" value="IRON-SULFUR-BINDING OXIDOREDUCTASE FADF-RELATED-RELATED"/>
    <property type="match status" value="1"/>
</dbReference>
<name>A0A9Y1FLR1_9ARCH</name>
<dbReference type="Pfam" id="PF13183">
    <property type="entry name" value="Fer4_8"/>
    <property type="match status" value="1"/>
</dbReference>
<dbReference type="EMBL" id="CP084166">
    <property type="protein sequence ID" value="UJG41635.1"/>
    <property type="molecule type" value="Genomic_DNA"/>
</dbReference>
<dbReference type="PROSITE" id="PS00198">
    <property type="entry name" value="4FE4S_FER_1"/>
    <property type="match status" value="1"/>
</dbReference>
<evidence type="ECO:0000256" key="5">
    <source>
        <dbReference type="ARBA" id="ARBA00023004"/>
    </source>
</evidence>
<dbReference type="InterPro" id="IPR036197">
    <property type="entry name" value="NarG-like_sf"/>
</dbReference>
<feature type="domain" description="4Fe-4S ferredoxin-type" evidence="8">
    <location>
        <begin position="16"/>
        <end position="36"/>
    </location>
</feature>
<feature type="transmembrane region" description="Helical" evidence="7">
    <location>
        <begin position="153"/>
        <end position="173"/>
    </location>
</feature>
<feature type="transmembrane region" description="Helical" evidence="7">
    <location>
        <begin position="282"/>
        <end position="304"/>
    </location>
</feature>
<evidence type="ECO:0000256" key="3">
    <source>
        <dbReference type="ARBA" id="ARBA00022723"/>
    </source>
</evidence>
<keyword evidence="3" id="KW-0479">Metal-binding</keyword>
<evidence type="ECO:0000259" key="8">
    <source>
        <dbReference type="PROSITE" id="PS51379"/>
    </source>
</evidence>
<keyword evidence="5" id="KW-0408">Iron</keyword>
<evidence type="ECO:0000256" key="6">
    <source>
        <dbReference type="ARBA" id="ARBA00023014"/>
    </source>
</evidence>
<dbReference type="SUPFAM" id="SSF46548">
    <property type="entry name" value="alpha-helical ferredoxin"/>
    <property type="match status" value="1"/>
</dbReference>
<evidence type="ECO:0000313" key="9">
    <source>
        <dbReference type="EMBL" id="UJG41635.1"/>
    </source>
</evidence>
<gene>
    <name evidence="9" type="ORF">K9W45_04010</name>
</gene>
<dbReference type="InterPro" id="IPR051460">
    <property type="entry name" value="HdrC_iron-sulfur_subunit"/>
</dbReference>
<keyword evidence="7" id="KW-0812">Transmembrane</keyword>
<feature type="transmembrane region" description="Helical" evidence="7">
    <location>
        <begin position="114"/>
        <end position="133"/>
    </location>
</feature>
<evidence type="ECO:0000256" key="7">
    <source>
        <dbReference type="SAM" id="Phobius"/>
    </source>
</evidence>
<feature type="transmembrane region" description="Helical" evidence="7">
    <location>
        <begin position="316"/>
        <end position="342"/>
    </location>
</feature>
<evidence type="ECO:0000256" key="2">
    <source>
        <dbReference type="ARBA" id="ARBA00022485"/>
    </source>
</evidence>
<dbReference type="InterPro" id="IPR009051">
    <property type="entry name" value="Helical_ferredxn"/>
</dbReference>
<protein>
    <submittedName>
        <fullName evidence="9">4Fe-4S dicluster domain-containing protein</fullName>
    </submittedName>
</protein>
<dbReference type="Gene3D" id="1.20.950.20">
    <property type="entry name" value="Transmembrane di-heme cytochromes, Chain C"/>
    <property type="match status" value="1"/>
</dbReference>
<organism evidence="9">
    <name type="scientific">Candidatus Heimdallarchaeum aukensis</name>
    <dbReference type="NCBI Taxonomy" id="2876573"/>
    <lineage>
        <taxon>Archaea</taxon>
        <taxon>Promethearchaeati</taxon>
        <taxon>Candidatus Heimdallarchaeota</taxon>
        <taxon>Candidatus Heimdallarchaeia (ex Rinke et al. 2021) (nom. nud.)</taxon>
        <taxon>Candidatus Heimdallarchaeales</taxon>
        <taxon>Candidatus Heimdallarchaeaceae</taxon>
        <taxon>Candidatus Heimdallarchaeum</taxon>
    </lineage>
</organism>
<dbReference type="GO" id="GO:0005886">
    <property type="term" value="C:plasma membrane"/>
    <property type="evidence" value="ECO:0007669"/>
    <property type="project" value="TreeGrafter"/>
</dbReference>
<dbReference type="Gene3D" id="1.10.1060.10">
    <property type="entry name" value="Alpha-helical ferredoxin"/>
    <property type="match status" value="1"/>
</dbReference>
<evidence type="ECO:0000256" key="4">
    <source>
        <dbReference type="ARBA" id="ARBA00023002"/>
    </source>
</evidence>
<keyword evidence="2" id="KW-0004">4Fe-4S</keyword>
<feature type="transmembrane region" description="Helical" evidence="7">
    <location>
        <begin position="348"/>
        <end position="369"/>
    </location>
</feature>
<dbReference type="GO" id="GO:0046872">
    <property type="term" value="F:metal ion binding"/>
    <property type="evidence" value="ECO:0007669"/>
    <property type="project" value="UniProtKB-KW"/>
</dbReference>
<keyword evidence="6" id="KW-0411">Iron-sulfur</keyword>
<dbReference type="SUPFAM" id="SSF103501">
    <property type="entry name" value="Respiratory nitrate reductase 1 gamma chain"/>
    <property type="match status" value="1"/>
</dbReference>
<keyword evidence="4" id="KW-0560">Oxidoreductase</keyword>
<dbReference type="AlphaFoldDB" id="A0A9Y1FLR1"/>
<feature type="transmembrane region" description="Helical" evidence="7">
    <location>
        <begin position="239"/>
        <end position="262"/>
    </location>
</feature>
<reference evidence="9" key="1">
    <citation type="journal article" date="2022" name="Nat. Microbiol.">
        <title>Unique mobile elements and scalable gene flow at the prokaryote-eukaryote boundary revealed by circularized Asgard archaea genomes.</title>
        <authorList>
            <person name="Wu F."/>
            <person name="Speth D.R."/>
            <person name="Philosof A."/>
            <person name="Cremiere A."/>
            <person name="Narayanan A."/>
            <person name="Barco R.A."/>
            <person name="Connon S.A."/>
            <person name="Amend J.P."/>
            <person name="Antoshechkin I.A."/>
            <person name="Orphan V.J."/>
        </authorList>
    </citation>
    <scope>NUCLEOTIDE SEQUENCE</scope>
    <source>
        <strain evidence="9">PM71</strain>
    </source>
</reference>
<dbReference type="Proteomes" id="UP001201020">
    <property type="component" value="Chromosome"/>
</dbReference>
<keyword evidence="7" id="KW-1133">Transmembrane helix</keyword>
<dbReference type="InterPro" id="IPR017900">
    <property type="entry name" value="4Fe4S_Fe_S_CS"/>
</dbReference>
<dbReference type="PANTHER" id="PTHR43255:SF1">
    <property type="entry name" value="IRON-SULFUR-BINDING OXIDOREDUCTASE FADF-RELATED"/>
    <property type="match status" value="1"/>
</dbReference>
<dbReference type="PROSITE" id="PS51379">
    <property type="entry name" value="4FE4S_FER_2"/>
    <property type="match status" value="1"/>
</dbReference>
<keyword evidence="7" id="KW-0472">Membrane</keyword>
<proteinExistence type="inferred from homology"/>
<evidence type="ECO:0000256" key="1">
    <source>
        <dbReference type="ARBA" id="ARBA00007097"/>
    </source>
</evidence>
<dbReference type="InterPro" id="IPR017896">
    <property type="entry name" value="4Fe4S_Fe-S-bd"/>
</dbReference>
<sequence>MSNITVDLNLIKEIKKYGAFDVSACFNCGTCTAICPLTDEEGNFPRRIIRYAQLGQKEKLEGSKELWLCYYCGECSDTCPREADPGEFMMSARRYAIASYDPTGISKLLYKSKLFSGFMVALVAFLVGLAFYIVRGNEVHADSLLFEIDPAYIHWGGYALMAFLAIVVVAELWKMTTRIYKKEKEKLEKEGVEIDEKIFPKLVRWVKNAFNIVFVEFIAQKRYFRREKVEEEKWIFSKWFIHLNIVLGFSGLFVATALDFFLDIINVKKTPIGAVPLFYPTRLLGTIAGLMLLYGIILAFFFRLKKQDSSREHSRFSDWFLLSLLFGLAVSGFILEILVYFPLANEQFAFWTFIVHVVFAVEMIIFAPFSKLAHLMYRTYALWIYKNLQTAPKKYPEIADLIIYED</sequence>
<dbReference type="GO" id="GO:0016491">
    <property type="term" value="F:oxidoreductase activity"/>
    <property type="evidence" value="ECO:0007669"/>
    <property type="project" value="UniProtKB-KW"/>
</dbReference>
<dbReference type="GO" id="GO:0051539">
    <property type="term" value="F:4 iron, 4 sulfur cluster binding"/>
    <property type="evidence" value="ECO:0007669"/>
    <property type="project" value="UniProtKB-KW"/>
</dbReference>